<accession>A0AAW1LG30</accession>
<keyword evidence="10" id="KW-1185">Reference proteome</keyword>
<dbReference type="PANTHER" id="PTHR31158">
    <property type="entry name" value="DUAL OXIDASE 2"/>
    <property type="match status" value="1"/>
</dbReference>
<dbReference type="GO" id="GO:0005789">
    <property type="term" value="C:endoplasmic reticulum membrane"/>
    <property type="evidence" value="ECO:0007669"/>
    <property type="project" value="InterPro"/>
</dbReference>
<sequence length="570" mass="64291">MGGTGYKLLRSYLDSRSQSVQWCDGQSDLYADDASFLVENPQTETTKAAIKNWWDANRLKLNLSKTESLTFSTGSTVASAQFLGLQVDTQLKRGMVMKGWFDAFRNDGGPTLYNFNNRTAVTGDITLITFLTIFSTLYVAFLIIFPGIRKERFTTFFTVTLSLFVGATILGKFKDNILLQSTFFTVTLSLFVGATILVSIFGSDWHVGSQSIVSSYKAFSKEKVQANLNVYVGLQHVNITLRAHNWTTDVDFNERFYWYSSAQMGNSFREALSRGLPYPILTVAEYFNTGQEGLSWGGQYRTAGYFAIIMLWTSFALWLLMNLMLIVVPRYGAMLMTTCGLLLLGTVCGYLGLLPENPLVIHIESSTINFHLGWCYCGYLGLLPENPLVIHIESSTINFHLGWCYWLVFAAGCICLLSGVIITTVEIVFPNIFPNSFSTILEVDYDTPYDRHIIIEDSHGKRYQKKRFSNGKLEEPSGISLGSRILRRLSSKTREEKSTPGAQNFELEQPPKTPWKYPFKHAHFSSPTVLPRTASQDSFSSVNSKDLPPVHKDISRLRTHPENIQEVSMW</sequence>
<keyword evidence="6" id="KW-0325">Glycoprotein</keyword>
<name>A0AAW1LG30_POPJA</name>
<proteinExistence type="inferred from homology"/>
<dbReference type="EMBL" id="JASPKY010000119">
    <property type="protein sequence ID" value="KAK9732407.1"/>
    <property type="molecule type" value="Genomic_DNA"/>
</dbReference>
<feature type="region of interest" description="Disordered" evidence="7">
    <location>
        <begin position="492"/>
        <end position="511"/>
    </location>
</feature>
<feature type="transmembrane region" description="Helical" evidence="8">
    <location>
        <begin position="153"/>
        <end position="171"/>
    </location>
</feature>
<keyword evidence="3 8" id="KW-0812">Transmembrane</keyword>
<dbReference type="Pfam" id="PF10204">
    <property type="entry name" value="DuoxA"/>
    <property type="match status" value="3"/>
</dbReference>
<evidence type="ECO:0000256" key="2">
    <source>
        <dbReference type="ARBA" id="ARBA00009816"/>
    </source>
</evidence>
<dbReference type="Proteomes" id="UP001458880">
    <property type="component" value="Unassembled WGS sequence"/>
</dbReference>
<evidence type="ECO:0000256" key="6">
    <source>
        <dbReference type="ARBA" id="ARBA00023180"/>
    </source>
</evidence>
<dbReference type="InterPro" id="IPR018469">
    <property type="entry name" value="Dual_oxidase_maturation_fac"/>
</dbReference>
<feature type="transmembrane region" description="Helical" evidence="8">
    <location>
        <begin position="183"/>
        <end position="201"/>
    </location>
</feature>
<feature type="compositionally biased region" description="Basic and acidic residues" evidence="7">
    <location>
        <begin position="548"/>
        <end position="563"/>
    </location>
</feature>
<evidence type="ECO:0000256" key="1">
    <source>
        <dbReference type="ARBA" id="ARBA00004141"/>
    </source>
</evidence>
<evidence type="ECO:0000256" key="3">
    <source>
        <dbReference type="ARBA" id="ARBA00022692"/>
    </source>
</evidence>
<dbReference type="PANTHER" id="PTHR31158:SF10">
    <property type="entry name" value="LD27791P"/>
    <property type="match status" value="1"/>
</dbReference>
<evidence type="ECO:0000256" key="5">
    <source>
        <dbReference type="ARBA" id="ARBA00023136"/>
    </source>
</evidence>
<feature type="compositionally biased region" description="Polar residues" evidence="7">
    <location>
        <begin position="529"/>
        <end position="544"/>
    </location>
</feature>
<feature type="region of interest" description="Disordered" evidence="7">
    <location>
        <begin position="529"/>
        <end position="570"/>
    </location>
</feature>
<comment type="similarity">
    <text evidence="2">Belongs to the DUOXA family.</text>
</comment>
<dbReference type="AlphaFoldDB" id="A0AAW1LG30"/>
<feature type="transmembrane region" description="Helical" evidence="8">
    <location>
        <begin position="333"/>
        <end position="353"/>
    </location>
</feature>
<evidence type="ECO:0000313" key="9">
    <source>
        <dbReference type="EMBL" id="KAK9732407.1"/>
    </source>
</evidence>
<organism evidence="9 10">
    <name type="scientific">Popillia japonica</name>
    <name type="common">Japanese beetle</name>
    <dbReference type="NCBI Taxonomy" id="7064"/>
    <lineage>
        <taxon>Eukaryota</taxon>
        <taxon>Metazoa</taxon>
        <taxon>Ecdysozoa</taxon>
        <taxon>Arthropoda</taxon>
        <taxon>Hexapoda</taxon>
        <taxon>Insecta</taxon>
        <taxon>Pterygota</taxon>
        <taxon>Neoptera</taxon>
        <taxon>Endopterygota</taxon>
        <taxon>Coleoptera</taxon>
        <taxon>Polyphaga</taxon>
        <taxon>Scarabaeiformia</taxon>
        <taxon>Scarabaeidae</taxon>
        <taxon>Rutelinae</taxon>
        <taxon>Popillia</taxon>
    </lineage>
</organism>
<keyword evidence="5 8" id="KW-0472">Membrane</keyword>
<feature type="transmembrane region" description="Helical" evidence="8">
    <location>
        <begin position="125"/>
        <end position="147"/>
    </location>
</feature>
<feature type="transmembrane region" description="Helical" evidence="8">
    <location>
        <begin position="303"/>
        <end position="321"/>
    </location>
</feature>
<reference evidence="9 10" key="1">
    <citation type="journal article" date="2024" name="BMC Genomics">
        <title>De novo assembly and annotation of Popillia japonica's genome with initial clues to its potential as an invasive pest.</title>
        <authorList>
            <person name="Cucini C."/>
            <person name="Boschi S."/>
            <person name="Funari R."/>
            <person name="Cardaioli E."/>
            <person name="Iannotti N."/>
            <person name="Marturano G."/>
            <person name="Paoli F."/>
            <person name="Bruttini M."/>
            <person name="Carapelli A."/>
            <person name="Frati F."/>
            <person name="Nardi F."/>
        </authorList>
    </citation>
    <scope>NUCLEOTIDE SEQUENCE [LARGE SCALE GENOMIC DNA]</scope>
    <source>
        <strain evidence="9">DMR45628</strain>
    </source>
</reference>
<keyword evidence="4 8" id="KW-1133">Transmembrane helix</keyword>
<comment type="caution">
    <text evidence="9">The sequence shown here is derived from an EMBL/GenBank/DDBJ whole genome shotgun (WGS) entry which is preliminary data.</text>
</comment>
<gene>
    <name evidence="9" type="ORF">QE152_g12822</name>
</gene>
<evidence type="ECO:0000256" key="8">
    <source>
        <dbReference type="SAM" id="Phobius"/>
    </source>
</evidence>
<dbReference type="GO" id="GO:0015031">
    <property type="term" value="P:protein transport"/>
    <property type="evidence" value="ECO:0007669"/>
    <property type="project" value="InterPro"/>
</dbReference>
<feature type="transmembrane region" description="Helical" evidence="8">
    <location>
        <begin position="403"/>
        <end position="429"/>
    </location>
</feature>
<evidence type="ECO:0000256" key="7">
    <source>
        <dbReference type="SAM" id="MobiDB-lite"/>
    </source>
</evidence>
<feature type="transmembrane region" description="Helical" evidence="8">
    <location>
        <begin position="359"/>
        <end position="382"/>
    </location>
</feature>
<evidence type="ECO:0000256" key="4">
    <source>
        <dbReference type="ARBA" id="ARBA00022989"/>
    </source>
</evidence>
<comment type="subcellular location">
    <subcellularLocation>
        <location evidence="1">Membrane</location>
        <topology evidence="1">Multi-pass membrane protein</topology>
    </subcellularLocation>
</comment>
<evidence type="ECO:0000313" key="10">
    <source>
        <dbReference type="Proteomes" id="UP001458880"/>
    </source>
</evidence>
<protein>
    <submittedName>
        <fullName evidence="9">Dual oxidase maturation factor</fullName>
    </submittedName>
</protein>